<sequence length="653" mass="73006">YNLSASDSSPCVVLKFKTCTIMLDCSLDLASLNHFLPVSLTQQQRILNLPHFPVKDEFGNTIQMMELKECSGKVFVDGDLEFNLPETDLIDLSTIDVILISNSNTMLALPYITEYTGFQGIVYATEPTIQIGRLLMEELVQYCHGCSTNKNVGGWKQKKYYQQLPGQGKTWNENLLSWRHCYSQDDVHNAVSKIQMVGYAEALSIFGALNVTAYSSGYALGSCNWLIGTEFEKVAYISGSSSLITPHPQPLDQQPLQGCDVLVYTGLSNAPQFNPDNTLAEFCCCLAKTVKAGGNALIPCLPSGLIYDLLECLLLYMEKSNIINIPIYLISPSAKASLALSQIYAEWLHPNKQNKAYLPETPFPHDQLIELGRLKVFSSIHDGLSYGFKKPCIVFAGHPSLRMGDAVHFVEMWGKSPLNSIIFVEPNFSHLEALAPYQPLEARAFHFPIDTRSNHKVASRMIDGLKPRRVVVPPSYMAPPVEAPHRTELKLELESPVETMERSTVRRLKVERVYEKVDLEPDVSMIVLKVNLKTGVLVAPMSALSSSRNNKHLLKPIYKRVPVSNVSRKRKYHDEITHRPMVCGNLNVDTFVEALKLEGYNDVKVESSSSGKIIMLQDTVIQIEEGSTHIVCEGNETLRVKLRDILLQSLNSH</sequence>
<dbReference type="InterPro" id="IPR001279">
    <property type="entry name" value="Metallo-B-lactamas"/>
</dbReference>
<evidence type="ECO:0000256" key="2">
    <source>
        <dbReference type="ARBA" id="ARBA00004496"/>
    </source>
</evidence>
<dbReference type="Pfam" id="PF10996">
    <property type="entry name" value="Beta-Casp"/>
    <property type="match status" value="1"/>
</dbReference>
<dbReference type="GO" id="GO:0005737">
    <property type="term" value="C:cytoplasm"/>
    <property type="evidence" value="ECO:0007669"/>
    <property type="project" value="UniProtKB-SubCell"/>
</dbReference>
<reference evidence="8" key="3">
    <citation type="submission" date="2025-09" db="UniProtKB">
        <authorList>
            <consortium name="Ensembl"/>
        </authorList>
    </citation>
    <scope>IDENTIFICATION</scope>
</reference>
<dbReference type="GO" id="GO:0034472">
    <property type="term" value="P:snRNA 3'-end processing"/>
    <property type="evidence" value="ECO:0007669"/>
    <property type="project" value="TreeGrafter"/>
</dbReference>
<dbReference type="InterPro" id="IPR022712">
    <property type="entry name" value="Beta_Casp"/>
</dbReference>
<dbReference type="SUPFAM" id="SSF56281">
    <property type="entry name" value="Metallo-hydrolase/oxidoreductase"/>
    <property type="match status" value="1"/>
</dbReference>
<name>H2YM04_CIOSA</name>
<dbReference type="Gene3D" id="3.40.50.10890">
    <property type="match status" value="1"/>
</dbReference>
<dbReference type="HOGENOM" id="CLU_023159_1_0_1"/>
<dbReference type="Pfam" id="PF16661">
    <property type="entry name" value="Lactamase_B_6"/>
    <property type="match status" value="1"/>
</dbReference>
<dbReference type="Ensembl" id="ENSCSAVT00000006436.1">
    <property type="protein sequence ID" value="ENSCSAVP00000006356.1"/>
    <property type="gene ID" value="ENSCSAVG00000003803.1"/>
</dbReference>
<feature type="domain" description="Beta-Casp" evidence="7">
    <location>
        <begin position="306"/>
        <end position="434"/>
    </location>
</feature>
<dbReference type="PANTHER" id="PTHR46094">
    <property type="entry name" value="INTEGRATOR COMPLEX SUBUNIT 9"/>
    <property type="match status" value="1"/>
</dbReference>
<reference evidence="8" key="2">
    <citation type="submission" date="2025-08" db="UniProtKB">
        <authorList>
            <consortium name="Ensembl"/>
        </authorList>
    </citation>
    <scope>IDENTIFICATION</scope>
</reference>
<dbReference type="GO" id="GO:0032039">
    <property type="term" value="C:integrator complex"/>
    <property type="evidence" value="ECO:0007669"/>
    <property type="project" value="InterPro"/>
</dbReference>
<dbReference type="InterPro" id="IPR048660">
    <property type="entry name" value="IntS9-like_C"/>
</dbReference>
<dbReference type="PANTHER" id="PTHR46094:SF1">
    <property type="entry name" value="INTEGRATOR COMPLEX SUBUNIT 9"/>
    <property type="match status" value="1"/>
</dbReference>
<evidence type="ECO:0000313" key="8">
    <source>
        <dbReference type="Ensembl" id="ENSCSAVP00000006356.1"/>
    </source>
</evidence>
<comment type="similarity">
    <text evidence="3">Belongs to the metallo-beta-lactamase superfamily. RNA-metabolizing metallo-beta-lactamase-like family. INTS9 subfamily.</text>
</comment>
<dbReference type="GeneTree" id="ENSGT00390000001445"/>
<dbReference type="Gene3D" id="3.60.15.10">
    <property type="entry name" value="Ribonuclease Z/Hydroxyacylglutathione hydrolase-like"/>
    <property type="match status" value="1"/>
</dbReference>
<evidence type="ECO:0000256" key="4">
    <source>
        <dbReference type="ARBA" id="ARBA00015337"/>
    </source>
</evidence>
<evidence type="ECO:0000259" key="7">
    <source>
        <dbReference type="SMART" id="SM01027"/>
    </source>
</evidence>
<evidence type="ECO:0000256" key="1">
    <source>
        <dbReference type="ARBA" id="ARBA00004123"/>
    </source>
</evidence>
<dbReference type="SMART" id="SM01027">
    <property type="entry name" value="Beta-Casp"/>
    <property type="match status" value="1"/>
</dbReference>
<evidence type="ECO:0000256" key="3">
    <source>
        <dbReference type="ARBA" id="ARBA00006861"/>
    </source>
</evidence>
<accession>H2YM04</accession>
<keyword evidence="9" id="KW-1185">Reference proteome</keyword>
<dbReference type="STRING" id="51511.ENSCSAVP00000006356"/>
<dbReference type="eggNOG" id="KOG1138">
    <property type="taxonomic scope" value="Eukaryota"/>
</dbReference>
<organism evidence="8 9">
    <name type="scientific">Ciona savignyi</name>
    <name type="common">Pacific transparent sea squirt</name>
    <dbReference type="NCBI Taxonomy" id="51511"/>
    <lineage>
        <taxon>Eukaryota</taxon>
        <taxon>Metazoa</taxon>
        <taxon>Chordata</taxon>
        <taxon>Tunicata</taxon>
        <taxon>Ascidiacea</taxon>
        <taxon>Phlebobranchia</taxon>
        <taxon>Cionidae</taxon>
        <taxon>Ciona</taxon>
    </lineage>
</organism>
<keyword evidence="6" id="KW-0539">Nucleus</keyword>
<dbReference type="InterPro" id="IPR027074">
    <property type="entry name" value="Integrator_9su"/>
</dbReference>
<dbReference type="Pfam" id="PF21382">
    <property type="entry name" value="IntS9_C"/>
    <property type="match status" value="1"/>
</dbReference>
<comment type="subcellular location">
    <subcellularLocation>
        <location evidence="2">Cytoplasm</location>
    </subcellularLocation>
    <subcellularLocation>
        <location evidence="1">Nucleus</location>
    </subcellularLocation>
</comment>
<protein>
    <recommendedName>
        <fullName evidence="4">Integrator complex subunit 9</fullName>
    </recommendedName>
</protein>
<reference evidence="9" key="1">
    <citation type="submission" date="2003-08" db="EMBL/GenBank/DDBJ databases">
        <authorList>
            <person name="Birren B."/>
            <person name="Nusbaum C."/>
            <person name="Abebe A."/>
            <person name="Abouelleil A."/>
            <person name="Adekoya E."/>
            <person name="Ait-zahra M."/>
            <person name="Allen N."/>
            <person name="Allen T."/>
            <person name="An P."/>
            <person name="Anderson M."/>
            <person name="Anderson S."/>
            <person name="Arachchi H."/>
            <person name="Armbruster J."/>
            <person name="Bachantsang P."/>
            <person name="Baldwin J."/>
            <person name="Barry A."/>
            <person name="Bayul T."/>
            <person name="Blitshsteyn B."/>
            <person name="Bloom T."/>
            <person name="Blye J."/>
            <person name="Boguslavskiy L."/>
            <person name="Borowsky M."/>
            <person name="Boukhgalter B."/>
            <person name="Brunache A."/>
            <person name="Butler J."/>
            <person name="Calixte N."/>
            <person name="Calvo S."/>
            <person name="Camarata J."/>
            <person name="Campo K."/>
            <person name="Chang J."/>
            <person name="Cheshatsang Y."/>
            <person name="Citroen M."/>
            <person name="Collymore A."/>
            <person name="Considine T."/>
            <person name="Cook A."/>
            <person name="Cooke P."/>
            <person name="Corum B."/>
            <person name="Cuomo C."/>
            <person name="David R."/>
            <person name="Dawoe T."/>
            <person name="Degray S."/>
            <person name="Dodge S."/>
            <person name="Dooley K."/>
            <person name="Dorje P."/>
            <person name="Dorjee K."/>
            <person name="Dorris L."/>
            <person name="Duffey N."/>
            <person name="Dupes A."/>
            <person name="Elkins T."/>
            <person name="Engels R."/>
            <person name="Erickson J."/>
            <person name="Farina A."/>
            <person name="Faro S."/>
            <person name="Ferreira P."/>
            <person name="Fischer H."/>
            <person name="Fitzgerald M."/>
            <person name="Foley K."/>
            <person name="Gage D."/>
            <person name="Galagan J."/>
            <person name="Gearin G."/>
            <person name="Gnerre S."/>
            <person name="Gnirke A."/>
            <person name="Goyette A."/>
            <person name="Graham J."/>
            <person name="Grandbois E."/>
            <person name="Gyaltsen K."/>
            <person name="Hafez N."/>
            <person name="Hagopian D."/>
            <person name="Hagos B."/>
            <person name="Hall J."/>
            <person name="Hatcher B."/>
            <person name="Heller A."/>
            <person name="Higgins H."/>
            <person name="Honan T."/>
            <person name="Horn A."/>
            <person name="Houde N."/>
            <person name="Hughes L."/>
            <person name="Hulme W."/>
            <person name="Husby E."/>
            <person name="Iliev I."/>
            <person name="Jaffe D."/>
            <person name="Jones C."/>
            <person name="Kamal M."/>
            <person name="Kamat A."/>
            <person name="Kamvysselis M."/>
            <person name="Karlsson E."/>
            <person name="Kells C."/>
            <person name="Kieu A."/>
            <person name="Kisner P."/>
            <person name="Kodira C."/>
            <person name="Kulbokas E."/>
            <person name="Labutti K."/>
            <person name="Lama D."/>
            <person name="Landers T."/>
            <person name="Leger J."/>
            <person name="Levine S."/>
            <person name="Lewis D."/>
            <person name="Lewis T."/>
            <person name="Lindblad-toh K."/>
            <person name="Liu X."/>
            <person name="Lokyitsang T."/>
            <person name="Lokyitsang Y."/>
            <person name="Lucien O."/>
            <person name="Lui A."/>
            <person name="Ma L.J."/>
            <person name="Mabbitt R."/>
            <person name="Macdonald J."/>
            <person name="Maclean C."/>
            <person name="Major J."/>
            <person name="Manning J."/>
            <person name="Marabella R."/>
            <person name="Maru K."/>
            <person name="Matthews C."/>
            <person name="Mauceli E."/>
            <person name="Mccarthy M."/>
            <person name="Mcdonough S."/>
            <person name="Mcghee T."/>
            <person name="Meldrim J."/>
            <person name="Meneus L."/>
            <person name="Mesirov J."/>
            <person name="Mihalev A."/>
            <person name="Mihova T."/>
            <person name="Mikkelsen T."/>
            <person name="Mlenga V."/>
            <person name="Moru K."/>
            <person name="Mozes J."/>
            <person name="Mulrain L."/>
            <person name="Munson G."/>
            <person name="Naylor J."/>
            <person name="Newes C."/>
            <person name="Nguyen C."/>
            <person name="Nguyen N."/>
            <person name="Nguyen T."/>
            <person name="Nicol R."/>
            <person name="Nielsen C."/>
            <person name="Nizzari M."/>
            <person name="Norbu C."/>
            <person name="Norbu N."/>
            <person name="O'donnell P."/>
            <person name="Okoawo O."/>
            <person name="O'leary S."/>
            <person name="Omotosho B."/>
            <person name="O'neill K."/>
            <person name="Osman S."/>
            <person name="Parker S."/>
            <person name="Perrin D."/>
            <person name="Phunkhang P."/>
            <person name="Piqani B."/>
            <person name="Purcell S."/>
            <person name="Rachupka T."/>
            <person name="Ramasamy U."/>
            <person name="Rameau R."/>
            <person name="Ray V."/>
            <person name="Raymond C."/>
            <person name="Retta R."/>
            <person name="Richardson S."/>
            <person name="Rise C."/>
            <person name="Rodriguez J."/>
            <person name="Rogers J."/>
            <person name="Rogov P."/>
            <person name="Rutman M."/>
            <person name="Schupbach R."/>
            <person name="Seaman C."/>
            <person name="Settipalli S."/>
            <person name="Sharpe T."/>
            <person name="Sheridan J."/>
            <person name="Sherpa N."/>
            <person name="Shi J."/>
            <person name="Smirnov S."/>
            <person name="Smith C."/>
            <person name="Sougnez C."/>
            <person name="Spencer B."/>
            <person name="Stalker J."/>
            <person name="Stange-thomann N."/>
            <person name="Stavropoulos S."/>
            <person name="Stetson K."/>
            <person name="Stone C."/>
            <person name="Stone S."/>
            <person name="Stubbs M."/>
            <person name="Talamas J."/>
            <person name="Tchuinga P."/>
            <person name="Tenzing P."/>
            <person name="Tesfaye S."/>
            <person name="Theodore J."/>
            <person name="Thoulutsang Y."/>
            <person name="Topham K."/>
            <person name="Towey S."/>
            <person name="Tsamla T."/>
            <person name="Tsomo N."/>
            <person name="Vallee D."/>
            <person name="Vassiliev H."/>
            <person name="Venkataraman V."/>
            <person name="Vinson J."/>
            <person name="Vo A."/>
            <person name="Wade C."/>
            <person name="Wang S."/>
            <person name="Wangchuk T."/>
            <person name="Wangdi T."/>
            <person name="Whittaker C."/>
            <person name="Wilkinson J."/>
            <person name="Wu Y."/>
            <person name="Wyman D."/>
            <person name="Yadav S."/>
            <person name="Yang S."/>
            <person name="Yang X."/>
            <person name="Yeager S."/>
            <person name="Yee E."/>
            <person name="Young G."/>
            <person name="Zainoun J."/>
            <person name="Zembeck L."/>
            <person name="Zimmer A."/>
            <person name="Zody M."/>
            <person name="Lander E."/>
        </authorList>
    </citation>
    <scope>NUCLEOTIDE SEQUENCE [LARGE SCALE GENOMIC DNA]</scope>
</reference>
<dbReference type="AlphaFoldDB" id="H2YM04"/>
<dbReference type="OMA" id="AMKAVHC"/>
<dbReference type="Proteomes" id="UP000007875">
    <property type="component" value="Unassembled WGS sequence"/>
</dbReference>
<proteinExistence type="inferred from homology"/>
<keyword evidence="5" id="KW-0963">Cytoplasm</keyword>
<dbReference type="InParanoid" id="H2YM04"/>
<dbReference type="InterPro" id="IPR036866">
    <property type="entry name" value="RibonucZ/Hydroxyglut_hydro"/>
</dbReference>
<evidence type="ECO:0000256" key="6">
    <source>
        <dbReference type="ARBA" id="ARBA00023242"/>
    </source>
</evidence>
<evidence type="ECO:0000313" key="9">
    <source>
        <dbReference type="Proteomes" id="UP000007875"/>
    </source>
</evidence>
<evidence type="ECO:0000256" key="5">
    <source>
        <dbReference type="ARBA" id="ARBA00022490"/>
    </source>
</evidence>